<dbReference type="InterPro" id="IPR001789">
    <property type="entry name" value="Sig_transdc_resp-reg_receiver"/>
</dbReference>
<dbReference type="CDD" id="cd00156">
    <property type="entry name" value="REC"/>
    <property type="match status" value="1"/>
</dbReference>
<evidence type="ECO:0000256" key="1">
    <source>
        <dbReference type="ARBA" id="ARBA00022553"/>
    </source>
</evidence>
<dbReference type="KEGG" id="azz:DEW08_09440"/>
<dbReference type="SMART" id="SM00448">
    <property type="entry name" value="REC"/>
    <property type="match status" value="1"/>
</dbReference>
<dbReference type="OrthoDB" id="9786548at2"/>
<feature type="modified residue" description="4-aspartylphosphate" evidence="2">
    <location>
        <position position="61"/>
    </location>
</feature>
<sequence>MTGDGAFAGRSVLVVEDESFTRMVLAKMLAALGFATVLQASDGESGLTAVSAHGPDAVLCDVEMQPTDGFAFVRSLRSSGDPRSSNLPVVLMSSRVDDDRRQEALGAGADVLLAKPVSAEDLRRAFMPRFA</sequence>
<dbReference type="AlphaFoldDB" id="A0A2S2CPX6"/>
<dbReference type="InterPro" id="IPR050595">
    <property type="entry name" value="Bact_response_regulator"/>
</dbReference>
<reference evidence="5" key="1">
    <citation type="submission" date="2018-05" db="EMBL/GenBank/DDBJ databases">
        <title>Azospirillum thermophila sp. nov., a novel isolated from hot spring.</title>
        <authorList>
            <person name="Zhao Z."/>
        </authorList>
    </citation>
    <scope>NUCLEOTIDE SEQUENCE [LARGE SCALE GENOMIC DNA]</scope>
    <source>
        <strain evidence="5">CFH 70021</strain>
    </source>
</reference>
<accession>A0A2S2CPX6</accession>
<dbReference type="PROSITE" id="PS50110">
    <property type="entry name" value="RESPONSE_REGULATORY"/>
    <property type="match status" value="1"/>
</dbReference>
<keyword evidence="1 2" id="KW-0597">Phosphoprotein</keyword>
<evidence type="ECO:0000256" key="2">
    <source>
        <dbReference type="PROSITE-ProRule" id="PRU00169"/>
    </source>
</evidence>
<gene>
    <name evidence="4" type="ORF">DEW08_09440</name>
</gene>
<dbReference type="SUPFAM" id="SSF52172">
    <property type="entry name" value="CheY-like"/>
    <property type="match status" value="1"/>
</dbReference>
<protein>
    <submittedName>
        <fullName evidence="4">Response regulator</fullName>
    </submittedName>
</protein>
<dbReference type="EMBL" id="CP029353">
    <property type="protein sequence ID" value="AWK86430.1"/>
    <property type="molecule type" value="Genomic_DNA"/>
</dbReference>
<evidence type="ECO:0000313" key="4">
    <source>
        <dbReference type="EMBL" id="AWK86430.1"/>
    </source>
</evidence>
<feature type="domain" description="Response regulatory" evidence="3">
    <location>
        <begin position="11"/>
        <end position="130"/>
    </location>
</feature>
<dbReference type="Proteomes" id="UP000245629">
    <property type="component" value="Chromosome 2"/>
</dbReference>
<name>A0A2S2CPX6_9PROT</name>
<organism evidence="4 5">
    <name type="scientific">Azospirillum thermophilum</name>
    <dbReference type="NCBI Taxonomy" id="2202148"/>
    <lineage>
        <taxon>Bacteria</taxon>
        <taxon>Pseudomonadati</taxon>
        <taxon>Pseudomonadota</taxon>
        <taxon>Alphaproteobacteria</taxon>
        <taxon>Rhodospirillales</taxon>
        <taxon>Azospirillaceae</taxon>
        <taxon>Azospirillum</taxon>
    </lineage>
</organism>
<dbReference type="PANTHER" id="PTHR44591:SF3">
    <property type="entry name" value="RESPONSE REGULATORY DOMAIN-CONTAINING PROTEIN"/>
    <property type="match status" value="1"/>
</dbReference>
<dbReference type="Pfam" id="PF00072">
    <property type="entry name" value="Response_reg"/>
    <property type="match status" value="1"/>
</dbReference>
<evidence type="ECO:0000313" key="5">
    <source>
        <dbReference type="Proteomes" id="UP000245629"/>
    </source>
</evidence>
<dbReference type="PANTHER" id="PTHR44591">
    <property type="entry name" value="STRESS RESPONSE REGULATOR PROTEIN 1"/>
    <property type="match status" value="1"/>
</dbReference>
<keyword evidence="5" id="KW-1185">Reference proteome</keyword>
<evidence type="ECO:0000259" key="3">
    <source>
        <dbReference type="PROSITE" id="PS50110"/>
    </source>
</evidence>
<dbReference type="InterPro" id="IPR011006">
    <property type="entry name" value="CheY-like_superfamily"/>
</dbReference>
<dbReference type="RefSeq" id="WP_109326540.1">
    <property type="nucleotide sequence ID" value="NZ_CP029353.1"/>
</dbReference>
<dbReference type="GO" id="GO:0000160">
    <property type="term" value="P:phosphorelay signal transduction system"/>
    <property type="evidence" value="ECO:0007669"/>
    <property type="project" value="InterPro"/>
</dbReference>
<proteinExistence type="predicted"/>
<dbReference type="Gene3D" id="3.40.50.2300">
    <property type="match status" value="1"/>
</dbReference>